<keyword evidence="2" id="KW-1185">Reference proteome</keyword>
<reference evidence="1 2" key="1">
    <citation type="submission" date="2019-04" db="EMBL/GenBank/DDBJ databases">
        <title>Friends and foes A comparative genomics study of 23 Aspergillus species from section Flavi.</title>
        <authorList>
            <consortium name="DOE Joint Genome Institute"/>
            <person name="Kjaerbolling I."/>
            <person name="Vesth T."/>
            <person name="Frisvad J.C."/>
            <person name="Nybo J.L."/>
            <person name="Theobald S."/>
            <person name="Kildgaard S."/>
            <person name="Isbrandt T."/>
            <person name="Kuo A."/>
            <person name="Sato A."/>
            <person name="Lyhne E.K."/>
            <person name="Kogle M.E."/>
            <person name="Wiebenga A."/>
            <person name="Kun R.S."/>
            <person name="Lubbers R.J."/>
            <person name="Makela M.R."/>
            <person name="Barry K."/>
            <person name="Chovatia M."/>
            <person name="Clum A."/>
            <person name="Daum C."/>
            <person name="Haridas S."/>
            <person name="He G."/>
            <person name="LaButti K."/>
            <person name="Lipzen A."/>
            <person name="Mondo S."/>
            <person name="Riley R."/>
            <person name="Salamov A."/>
            <person name="Simmons B.A."/>
            <person name="Magnuson J.K."/>
            <person name="Henrissat B."/>
            <person name="Mortensen U.H."/>
            <person name="Larsen T.O."/>
            <person name="Devries R.P."/>
            <person name="Grigoriev I.V."/>
            <person name="Machida M."/>
            <person name="Baker S.E."/>
            <person name="Andersen M.R."/>
        </authorList>
    </citation>
    <scope>NUCLEOTIDE SEQUENCE [LARGE SCALE GENOMIC DNA]</scope>
    <source>
        <strain evidence="1 2">CBS 117626</strain>
    </source>
</reference>
<accession>A0A5N6V5C3</accession>
<evidence type="ECO:0000313" key="1">
    <source>
        <dbReference type="EMBL" id="KAE8165947.1"/>
    </source>
</evidence>
<proteinExistence type="predicted"/>
<name>A0A5N6V5C3_ASPTM</name>
<dbReference type="Proteomes" id="UP000326950">
    <property type="component" value="Unassembled WGS sequence"/>
</dbReference>
<dbReference type="AlphaFoldDB" id="A0A5N6V5C3"/>
<gene>
    <name evidence="1" type="ORF">BDV40DRAFT_257227</name>
</gene>
<dbReference type="EMBL" id="ML738597">
    <property type="protein sequence ID" value="KAE8165947.1"/>
    <property type="molecule type" value="Genomic_DNA"/>
</dbReference>
<organism evidence="1 2">
    <name type="scientific">Aspergillus tamarii</name>
    <dbReference type="NCBI Taxonomy" id="41984"/>
    <lineage>
        <taxon>Eukaryota</taxon>
        <taxon>Fungi</taxon>
        <taxon>Dikarya</taxon>
        <taxon>Ascomycota</taxon>
        <taxon>Pezizomycotina</taxon>
        <taxon>Eurotiomycetes</taxon>
        <taxon>Eurotiomycetidae</taxon>
        <taxon>Eurotiales</taxon>
        <taxon>Aspergillaceae</taxon>
        <taxon>Aspergillus</taxon>
        <taxon>Aspergillus subgen. Circumdati</taxon>
    </lineage>
</organism>
<evidence type="ECO:0000313" key="2">
    <source>
        <dbReference type="Proteomes" id="UP000326950"/>
    </source>
</evidence>
<protein>
    <submittedName>
        <fullName evidence="1">Uncharacterized protein</fullName>
    </submittedName>
</protein>
<sequence>MLSLLQENGIDCNTTTVQKEGNVWYTQRFHDDRNLTNFTLHPPPSPLPIDTKIQRVKHTRPCN</sequence>